<feature type="transmembrane region" description="Helical" evidence="1">
    <location>
        <begin position="174"/>
        <end position="197"/>
    </location>
</feature>
<organism evidence="2 3">
    <name type="scientific">Candidatus Borkfalkia ceftriaxoniphila</name>
    <dbReference type="NCBI Taxonomy" id="2508949"/>
    <lineage>
        <taxon>Bacteria</taxon>
        <taxon>Bacillati</taxon>
        <taxon>Bacillota</taxon>
        <taxon>Clostridia</taxon>
        <taxon>Christensenellales</taxon>
        <taxon>Christensenellaceae</taxon>
        <taxon>Candidatus Borkfalkia</taxon>
    </lineage>
</organism>
<feature type="transmembrane region" description="Helical" evidence="1">
    <location>
        <begin position="12"/>
        <end position="30"/>
    </location>
</feature>
<evidence type="ECO:0000256" key="1">
    <source>
        <dbReference type="SAM" id="Phobius"/>
    </source>
</evidence>
<dbReference type="Proteomes" id="UP000291269">
    <property type="component" value="Unassembled WGS sequence"/>
</dbReference>
<proteinExistence type="predicted"/>
<keyword evidence="1" id="KW-0472">Membrane</keyword>
<gene>
    <name evidence="2" type="ORF">ESZ91_08405</name>
</gene>
<feature type="transmembrane region" description="Helical" evidence="1">
    <location>
        <begin position="36"/>
        <end position="57"/>
    </location>
</feature>
<evidence type="ECO:0000313" key="3">
    <source>
        <dbReference type="Proteomes" id="UP000291269"/>
    </source>
</evidence>
<accession>A0A4Q2KH11</accession>
<dbReference type="PANTHER" id="PTHR41309">
    <property type="entry name" value="MEMBRANE PROTEIN-RELATED"/>
    <property type="match status" value="1"/>
</dbReference>
<keyword evidence="3" id="KW-1185">Reference proteome</keyword>
<name>A0A4Q2KH11_9FIRM</name>
<protein>
    <submittedName>
        <fullName evidence="2">ABC-2 transporter permease</fullName>
    </submittedName>
</protein>
<dbReference type="EMBL" id="SDOZ01000002">
    <property type="protein sequence ID" value="RXZ62403.1"/>
    <property type="molecule type" value="Genomic_DNA"/>
</dbReference>
<feature type="transmembrane region" description="Helical" evidence="1">
    <location>
        <begin position="142"/>
        <end position="162"/>
    </location>
</feature>
<feature type="transmembrane region" description="Helical" evidence="1">
    <location>
        <begin position="111"/>
        <end position="135"/>
    </location>
</feature>
<dbReference type="InterPro" id="IPR025699">
    <property type="entry name" value="ABC2_memb-like"/>
</dbReference>
<dbReference type="PANTHER" id="PTHR41309:SF2">
    <property type="entry name" value="MEMBRANE PROTEIN"/>
    <property type="match status" value="1"/>
</dbReference>
<feature type="transmembrane region" description="Helical" evidence="1">
    <location>
        <begin position="78"/>
        <end position="105"/>
    </location>
</feature>
<dbReference type="Pfam" id="PF13346">
    <property type="entry name" value="ABC2_membrane_5"/>
    <property type="match status" value="1"/>
</dbReference>
<sequence>MKGLLLKDFYNVKNLISYYALVAAVFAVVSVVSSNIYFFCGFMIFISVGLVSSTISYDAQDKWDRYALSSGVSRRTAVLSKYVFTVVTILCSLALGLILALALGYRQAVDFLPVVAYSFAGVLSVGIVLPCFFRFGVEKARVIYMIVIVFTVALMVGGISLFERLNFAAQAPWMLVLLAVLSVAILAISYFVSLRIYRNKEFN</sequence>
<keyword evidence="1" id="KW-0812">Transmembrane</keyword>
<dbReference type="RefSeq" id="WP_129226118.1">
    <property type="nucleotide sequence ID" value="NZ_SDOZ01000002.1"/>
</dbReference>
<comment type="caution">
    <text evidence="2">The sequence shown here is derived from an EMBL/GenBank/DDBJ whole genome shotgun (WGS) entry which is preliminary data.</text>
</comment>
<evidence type="ECO:0000313" key="2">
    <source>
        <dbReference type="EMBL" id="RXZ62403.1"/>
    </source>
</evidence>
<dbReference type="OrthoDB" id="1655186at2"/>
<dbReference type="AlphaFoldDB" id="A0A4Q2KH11"/>
<reference evidence="2 3" key="1">
    <citation type="journal article" date="2019" name="Gut">
        <title>Antibiotics-induced monodominance of a novel gut bacterial order.</title>
        <authorList>
            <person name="Hildebrand F."/>
            <person name="Moitinho-Silva L."/>
            <person name="Blasche S."/>
            <person name="Jahn M.T."/>
            <person name="Gossmann T.I."/>
            <person name="Heuerta-Cepas J."/>
            <person name="Hercog R."/>
            <person name="Luetge M."/>
            <person name="Bahram M."/>
            <person name="Pryszlak A."/>
            <person name="Alves R.J."/>
            <person name="Waszak S.M."/>
            <person name="Zhu A."/>
            <person name="Ye L."/>
            <person name="Costea P.I."/>
            <person name="Aalvink S."/>
            <person name="Belzer C."/>
            <person name="Forslund S.K."/>
            <person name="Sunagawa S."/>
            <person name="Hentschel U."/>
            <person name="Merten C."/>
            <person name="Patil K.R."/>
            <person name="Benes V."/>
            <person name="Bork P."/>
        </authorList>
    </citation>
    <scope>NUCLEOTIDE SEQUENCE [LARGE SCALE GENOMIC DNA]</scope>
    <source>
        <strain evidence="2 3">HDS1380</strain>
    </source>
</reference>
<keyword evidence="1" id="KW-1133">Transmembrane helix</keyword>